<evidence type="ECO:0000256" key="2">
    <source>
        <dbReference type="ARBA" id="ARBA00022676"/>
    </source>
</evidence>
<dbReference type="AlphaFoldDB" id="K2F5P2"/>
<feature type="transmembrane region" description="Helical" evidence="4">
    <location>
        <begin position="555"/>
        <end position="576"/>
    </location>
</feature>
<dbReference type="Pfam" id="PF00535">
    <property type="entry name" value="Glycos_transf_2"/>
    <property type="match status" value="1"/>
</dbReference>
<protein>
    <recommendedName>
        <fullName evidence="5">NodB homology domain-containing protein</fullName>
    </recommendedName>
</protein>
<dbReference type="GO" id="GO:0005975">
    <property type="term" value="P:carbohydrate metabolic process"/>
    <property type="evidence" value="ECO:0007669"/>
    <property type="project" value="InterPro"/>
</dbReference>
<accession>K2F5P2</accession>
<dbReference type="InterPro" id="IPR029044">
    <property type="entry name" value="Nucleotide-diphossugar_trans"/>
</dbReference>
<dbReference type="PANTHER" id="PTHR43630">
    <property type="entry name" value="POLY-BETA-1,6-N-ACETYL-D-GLUCOSAMINE SYNTHASE"/>
    <property type="match status" value="1"/>
</dbReference>
<evidence type="ECO:0000256" key="1">
    <source>
        <dbReference type="ARBA" id="ARBA00006739"/>
    </source>
</evidence>
<keyword evidence="3" id="KW-0808">Transferase</keyword>
<dbReference type="GO" id="GO:0016757">
    <property type="term" value="F:glycosyltransferase activity"/>
    <property type="evidence" value="ECO:0007669"/>
    <property type="project" value="UniProtKB-KW"/>
</dbReference>
<dbReference type="Gene3D" id="3.90.550.10">
    <property type="entry name" value="Spore Coat Polysaccharide Biosynthesis Protein SpsA, Chain A"/>
    <property type="match status" value="1"/>
</dbReference>
<dbReference type="InterPro" id="IPR001173">
    <property type="entry name" value="Glyco_trans_2-like"/>
</dbReference>
<dbReference type="InterPro" id="IPR002509">
    <property type="entry name" value="NODB_dom"/>
</dbReference>
<keyword evidence="4" id="KW-1133">Transmembrane helix</keyword>
<comment type="caution">
    <text evidence="6">The sequence shown here is derived from an EMBL/GenBank/DDBJ whole genome shotgun (WGS) entry which is preliminary data.</text>
</comment>
<feature type="transmembrane region" description="Helical" evidence="4">
    <location>
        <begin position="233"/>
        <end position="261"/>
    </location>
</feature>
<dbReference type="CDD" id="cd06423">
    <property type="entry name" value="CESA_like"/>
    <property type="match status" value="1"/>
</dbReference>
<dbReference type="Pfam" id="PF01522">
    <property type="entry name" value="Polysacc_deac_1"/>
    <property type="match status" value="1"/>
</dbReference>
<keyword evidence="4" id="KW-0472">Membrane</keyword>
<gene>
    <name evidence="6" type="ORF">ACD_4C00304G0009</name>
</gene>
<dbReference type="SUPFAM" id="SSF88713">
    <property type="entry name" value="Glycoside hydrolase/deacetylase"/>
    <property type="match status" value="1"/>
</dbReference>
<dbReference type="SUPFAM" id="SSF53448">
    <property type="entry name" value="Nucleotide-diphospho-sugar transferases"/>
    <property type="match status" value="1"/>
</dbReference>
<keyword evidence="4" id="KW-0812">Transmembrane</keyword>
<evidence type="ECO:0000259" key="5">
    <source>
        <dbReference type="PROSITE" id="PS51677"/>
    </source>
</evidence>
<evidence type="ECO:0000256" key="4">
    <source>
        <dbReference type="SAM" id="Phobius"/>
    </source>
</evidence>
<feature type="domain" description="NodB homology" evidence="5">
    <location>
        <begin position="12"/>
        <end position="196"/>
    </location>
</feature>
<evidence type="ECO:0000313" key="6">
    <source>
        <dbReference type="EMBL" id="EKE26401.1"/>
    </source>
</evidence>
<dbReference type="Gene3D" id="3.20.20.370">
    <property type="entry name" value="Glycoside hydrolase/deacetylase"/>
    <property type="match status" value="1"/>
</dbReference>
<keyword evidence="2" id="KW-0328">Glycosyltransferase</keyword>
<feature type="transmembrane region" description="Helical" evidence="4">
    <location>
        <begin position="517"/>
        <end position="549"/>
    </location>
</feature>
<dbReference type="GO" id="GO:0016810">
    <property type="term" value="F:hydrolase activity, acting on carbon-nitrogen (but not peptide) bonds"/>
    <property type="evidence" value="ECO:0007669"/>
    <property type="project" value="InterPro"/>
</dbReference>
<sequence>MKISRLGENKSKTIVLTFNSIPNKKESEKILSILKKYKINATFFLDDKKIEENPDVILATYNDWHILWNYSLFSDIWESQHSNKLIESQKTLKYISDHWTFLVRIPNNINDYAFQRPDGMKILHNISNLGYIFVGADIDSRDFESSWNLAKDIISKLNKNSSNIISMDEIWKNNIQTAQTLDKFIPLALKQWYNFISINDMLWISKETIMPRISTFERFTILRSIFLKDLSTWIWNFVAIFFIVSTVISVSRILFISLFVIKSKNKHQKKFYSGDFYAPATILVPAYNEEKVIEKTILWLLESDYPNFEILVIDDWSKDETAERVKKLTKKYKNVRLISKKNEGKSVALNLGFKEARYEYIITIDADTIVLPKTVHYIMQPFADSRVDAVCGNILVGNVKNILTAFQEVEYVTSQNFDRRAFDALNCISVVPGATGAWKKQKVLEIGWYSSDTLVEDADLTLTLLENWWNIVFAPLAKSVTEAPEKVQPLFKQRFRWSYWTFQCFWKHRKTFWKWPLWIIALPNMLLFWLIFPMFSPIWDLVLILAIFIGDPKTIFVGFISFLMMDIVTSWTAYALEKKSITHFWVILIQRFFYRQFMYFVTFKSIEAALRWGKHGWNKLERKWSVKISEADSR</sequence>
<proteinExistence type="inferred from homology"/>
<reference evidence="6" key="1">
    <citation type="journal article" date="2012" name="Science">
        <title>Fermentation, hydrogen, and sulfur metabolism in multiple uncultivated bacterial phyla.</title>
        <authorList>
            <person name="Wrighton K.C."/>
            <person name="Thomas B.C."/>
            <person name="Sharon I."/>
            <person name="Miller C.S."/>
            <person name="Castelle C.J."/>
            <person name="VerBerkmoes N.C."/>
            <person name="Wilkins M.J."/>
            <person name="Hettich R.L."/>
            <person name="Lipton M.S."/>
            <person name="Williams K.H."/>
            <person name="Long P.E."/>
            <person name="Banfield J.F."/>
        </authorList>
    </citation>
    <scope>NUCLEOTIDE SEQUENCE [LARGE SCALE GENOMIC DNA]</scope>
</reference>
<dbReference type="PANTHER" id="PTHR43630:SF1">
    <property type="entry name" value="POLY-BETA-1,6-N-ACETYL-D-GLUCOSAMINE SYNTHASE"/>
    <property type="match status" value="1"/>
</dbReference>
<dbReference type="EMBL" id="AMFJ01000820">
    <property type="protein sequence ID" value="EKE26401.1"/>
    <property type="molecule type" value="Genomic_DNA"/>
</dbReference>
<evidence type="ECO:0000256" key="3">
    <source>
        <dbReference type="ARBA" id="ARBA00022679"/>
    </source>
</evidence>
<organism evidence="6">
    <name type="scientific">uncultured bacterium</name>
    <name type="common">gcode 4</name>
    <dbReference type="NCBI Taxonomy" id="1234023"/>
    <lineage>
        <taxon>Bacteria</taxon>
        <taxon>environmental samples</taxon>
    </lineage>
</organism>
<dbReference type="InterPro" id="IPR011330">
    <property type="entry name" value="Glyco_hydro/deAcase_b/a-brl"/>
</dbReference>
<name>K2F5P2_9BACT</name>
<comment type="similarity">
    <text evidence="1">Belongs to the glycosyltransferase 2 family.</text>
</comment>
<dbReference type="PROSITE" id="PS51677">
    <property type="entry name" value="NODB"/>
    <property type="match status" value="1"/>
</dbReference>